<accession>A0A814EYP3</accession>
<dbReference type="AlphaFoldDB" id="A0A814EYP3"/>
<proteinExistence type="predicted"/>
<dbReference type="Proteomes" id="UP000663877">
    <property type="component" value="Unassembled WGS sequence"/>
</dbReference>
<keyword evidence="3" id="KW-1185">Reference proteome</keyword>
<organism evidence="1 4">
    <name type="scientific">Adineta steineri</name>
    <dbReference type="NCBI Taxonomy" id="433720"/>
    <lineage>
        <taxon>Eukaryota</taxon>
        <taxon>Metazoa</taxon>
        <taxon>Spiralia</taxon>
        <taxon>Gnathifera</taxon>
        <taxon>Rotifera</taxon>
        <taxon>Eurotatoria</taxon>
        <taxon>Bdelloidea</taxon>
        <taxon>Adinetida</taxon>
        <taxon>Adinetidae</taxon>
        <taxon>Adineta</taxon>
    </lineage>
</organism>
<comment type="caution">
    <text evidence="1">The sequence shown here is derived from an EMBL/GenBank/DDBJ whole genome shotgun (WGS) entry which is preliminary data.</text>
</comment>
<protein>
    <submittedName>
        <fullName evidence="1">Uncharacterized protein</fullName>
    </submittedName>
</protein>
<dbReference type="EMBL" id="CAJNOM010000836">
    <property type="protein sequence ID" value="CAF1569791.1"/>
    <property type="molecule type" value="Genomic_DNA"/>
</dbReference>
<evidence type="ECO:0000313" key="1">
    <source>
        <dbReference type="EMBL" id="CAF0973655.1"/>
    </source>
</evidence>
<reference evidence="1" key="1">
    <citation type="submission" date="2021-02" db="EMBL/GenBank/DDBJ databases">
        <authorList>
            <person name="Nowell W R."/>
        </authorList>
    </citation>
    <scope>NUCLEOTIDE SEQUENCE</scope>
</reference>
<gene>
    <name evidence="1" type="ORF">BJG266_LOCUS14475</name>
    <name evidence="2" type="ORF">QVE165_LOCUS48715</name>
</gene>
<sequence>MESSENIDSFLSAPDNYEGSIQNLHFANGDRMLNTPILPIDDPFDELSSYSDGIQETSDFPQQPSTSFDQELLTTIASNNEQVEHSTSGAQAYDSNLEQHMDTNEPEATAVMIISLEAEQADRLKVEAITAAICQYGTSTKANDQ</sequence>
<evidence type="ECO:0000313" key="4">
    <source>
        <dbReference type="Proteomes" id="UP000663877"/>
    </source>
</evidence>
<name>A0A814EYP3_9BILA</name>
<dbReference type="Proteomes" id="UP000663832">
    <property type="component" value="Unassembled WGS sequence"/>
</dbReference>
<evidence type="ECO:0000313" key="3">
    <source>
        <dbReference type="Proteomes" id="UP000663832"/>
    </source>
</evidence>
<dbReference type="OrthoDB" id="10277293at2759"/>
<dbReference type="EMBL" id="CAJNOI010000061">
    <property type="protein sequence ID" value="CAF0973655.1"/>
    <property type="molecule type" value="Genomic_DNA"/>
</dbReference>
<evidence type="ECO:0000313" key="2">
    <source>
        <dbReference type="EMBL" id="CAF1569791.1"/>
    </source>
</evidence>